<dbReference type="AlphaFoldDB" id="A0A6B1G722"/>
<evidence type="ECO:0000256" key="1">
    <source>
        <dbReference type="ARBA" id="ARBA00004651"/>
    </source>
</evidence>
<dbReference type="FunFam" id="1.10.3470.10:FF:000003">
    <property type="entry name" value="Iron ABC transporter permease SitD"/>
    <property type="match status" value="1"/>
</dbReference>
<feature type="transmembrane region" description="Helical" evidence="9">
    <location>
        <begin position="94"/>
        <end position="113"/>
    </location>
</feature>
<comment type="similarity">
    <text evidence="2 8">Belongs to the ABC-3 integral membrane protein family.</text>
</comment>
<evidence type="ECO:0000313" key="10">
    <source>
        <dbReference type="EMBL" id="MYH61904.1"/>
    </source>
</evidence>
<dbReference type="PANTHER" id="PTHR30477">
    <property type="entry name" value="ABC-TRANSPORTER METAL-BINDING PROTEIN"/>
    <property type="match status" value="1"/>
</dbReference>
<name>A0A6B1G722_9CHLR</name>
<dbReference type="GO" id="GO:0055085">
    <property type="term" value="P:transmembrane transport"/>
    <property type="evidence" value="ECO:0007669"/>
    <property type="project" value="InterPro"/>
</dbReference>
<dbReference type="SUPFAM" id="SSF81345">
    <property type="entry name" value="ABC transporter involved in vitamin B12 uptake, BtuC"/>
    <property type="match status" value="1"/>
</dbReference>
<dbReference type="CDD" id="cd06550">
    <property type="entry name" value="TM_ABC_iron-siderophores_like"/>
    <property type="match status" value="1"/>
</dbReference>
<dbReference type="GO" id="GO:0043190">
    <property type="term" value="C:ATP-binding cassette (ABC) transporter complex"/>
    <property type="evidence" value="ECO:0007669"/>
    <property type="project" value="InterPro"/>
</dbReference>
<feature type="transmembrane region" description="Helical" evidence="9">
    <location>
        <begin position="253"/>
        <end position="274"/>
    </location>
</feature>
<comment type="caution">
    <text evidence="10">The sequence shown here is derived from an EMBL/GenBank/DDBJ whole genome shotgun (WGS) entry which is preliminary data.</text>
</comment>
<dbReference type="GO" id="GO:0010043">
    <property type="term" value="P:response to zinc ion"/>
    <property type="evidence" value="ECO:0007669"/>
    <property type="project" value="TreeGrafter"/>
</dbReference>
<keyword evidence="3 8" id="KW-0813">Transport</keyword>
<dbReference type="InterPro" id="IPR037294">
    <property type="entry name" value="ABC_BtuC-like"/>
</dbReference>
<dbReference type="PANTHER" id="PTHR30477:SF3">
    <property type="entry name" value="METAL TRANSPORT SYSTEM MEMBRANE PROTEIN CT_069-RELATED"/>
    <property type="match status" value="1"/>
</dbReference>
<reference evidence="10" key="1">
    <citation type="submission" date="2019-09" db="EMBL/GenBank/DDBJ databases">
        <title>Characterisation of the sponge microbiome using genome-centric metagenomics.</title>
        <authorList>
            <person name="Engelberts J.P."/>
            <person name="Robbins S.J."/>
            <person name="De Goeij J.M."/>
            <person name="Aranda M."/>
            <person name="Bell S.C."/>
            <person name="Webster N.S."/>
        </authorList>
    </citation>
    <scope>NUCLEOTIDE SEQUENCE</scope>
    <source>
        <strain evidence="10">SB0675_bin_29</strain>
    </source>
</reference>
<gene>
    <name evidence="10" type="ORF">F4148_09115</name>
</gene>
<dbReference type="InterPro" id="IPR001626">
    <property type="entry name" value="ABC_TroCD"/>
</dbReference>
<evidence type="ECO:0000256" key="4">
    <source>
        <dbReference type="ARBA" id="ARBA00022475"/>
    </source>
</evidence>
<keyword evidence="7 9" id="KW-0472">Membrane</keyword>
<keyword evidence="4" id="KW-1003">Cell membrane</keyword>
<evidence type="ECO:0000256" key="3">
    <source>
        <dbReference type="ARBA" id="ARBA00022448"/>
    </source>
</evidence>
<evidence type="ECO:0000256" key="5">
    <source>
        <dbReference type="ARBA" id="ARBA00022692"/>
    </source>
</evidence>
<organism evidence="10">
    <name type="scientific">Caldilineaceae bacterium SB0675_bin_29</name>
    <dbReference type="NCBI Taxonomy" id="2605266"/>
    <lineage>
        <taxon>Bacteria</taxon>
        <taxon>Bacillati</taxon>
        <taxon>Chloroflexota</taxon>
        <taxon>Caldilineae</taxon>
        <taxon>Caldilineales</taxon>
        <taxon>Caldilineaceae</taxon>
    </lineage>
</organism>
<comment type="subcellular location">
    <subcellularLocation>
        <location evidence="1 8">Cell membrane</location>
        <topology evidence="1 8">Multi-pass membrane protein</topology>
    </subcellularLocation>
</comment>
<dbReference type="Pfam" id="PF00950">
    <property type="entry name" value="ABC-3"/>
    <property type="match status" value="1"/>
</dbReference>
<feature type="transmembrane region" description="Helical" evidence="9">
    <location>
        <begin position="286"/>
        <end position="312"/>
    </location>
</feature>
<feature type="transmembrane region" description="Helical" evidence="9">
    <location>
        <begin position="38"/>
        <end position="63"/>
    </location>
</feature>
<dbReference type="Gene3D" id="1.10.10.10">
    <property type="entry name" value="Winged helix-like DNA-binding domain superfamily/Winged helix DNA-binding domain"/>
    <property type="match status" value="1"/>
</dbReference>
<evidence type="ECO:0000256" key="6">
    <source>
        <dbReference type="ARBA" id="ARBA00022989"/>
    </source>
</evidence>
<dbReference type="Gene3D" id="1.10.3470.10">
    <property type="entry name" value="ABC transporter involved in vitamin B12 uptake, BtuC"/>
    <property type="match status" value="1"/>
</dbReference>
<evidence type="ECO:0000256" key="2">
    <source>
        <dbReference type="ARBA" id="ARBA00008034"/>
    </source>
</evidence>
<dbReference type="EMBL" id="VYDA01000339">
    <property type="protein sequence ID" value="MYH61904.1"/>
    <property type="molecule type" value="Genomic_DNA"/>
</dbReference>
<evidence type="ECO:0000256" key="8">
    <source>
        <dbReference type="RuleBase" id="RU003943"/>
    </source>
</evidence>
<feature type="transmembrane region" description="Helical" evidence="9">
    <location>
        <begin position="208"/>
        <end position="241"/>
    </location>
</feature>
<proteinExistence type="inferred from homology"/>
<accession>A0A6B1G722</accession>
<feature type="transmembrane region" description="Helical" evidence="9">
    <location>
        <begin position="125"/>
        <end position="143"/>
    </location>
</feature>
<evidence type="ECO:0000256" key="9">
    <source>
        <dbReference type="SAM" id="Phobius"/>
    </source>
</evidence>
<sequence>MTNHTSDRRIWLLITATALIAALFIPFSQFVLHVEYDYTLRTVALGGALLGIVSGVLGCFAVLRRQSLLGDALSHAALPGVAIAFLLAGRDLGLLLIGAGVTSWLGVWFIRLVTGTTRIKQDAAMGIVLAAWFAAGIALLVYIQARPDASQAGLDTFIFGQAAAIIERDVRLIASVGAVSFIVLALFWKEFKLITFDPEFAGANGFRVNLLSMTLSTLIVVAIVLGLQLAGVILMVGMLIASGIAARQWTNQLGQMVILSAVFGAFAGGAGAIVSAVDADIPTGPLIVVVAFLLVAVSLGFAPGRGLVWTLLRQRSDRRRFAAQTILQDLYHYALDHGRADLAAPEPFLLGVRGATAREGLRQLHARGHAQRSNGAWMLTPAGIEAAARDDRNHQLWALYRQYADDLALPIIAEDRQQDIADALPPESVAKLEYKLDTIRNAATQ</sequence>
<evidence type="ECO:0000256" key="7">
    <source>
        <dbReference type="ARBA" id="ARBA00023136"/>
    </source>
</evidence>
<feature type="transmembrane region" description="Helical" evidence="9">
    <location>
        <begin position="172"/>
        <end position="188"/>
    </location>
</feature>
<dbReference type="InterPro" id="IPR036388">
    <property type="entry name" value="WH-like_DNA-bd_sf"/>
</dbReference>
<protein>
    <submittedName>
        <fullName evidence="10">Metal ABC transporter permease</fullName>
    </submittedName>
</protein>
<dbReference type="GO" id="GO:0071281">
    <property type="term" value="P:cellular response to iron ion"/>
    <property type="evidence" value="ECO:0007669"/>
    <property type="project" value="UniProtKB-ARBA"/>
</dbReference>
<feature type="transmembrane region" description="Helical" evidence="9">
    <location>
        <begin position="12"/>
        <end position="32"/>
    </location>
</feature>
<keyword evidence="6 9" id="KW-1133">Transmembrane helix</keyword>
<keyword evidence="5 8" id="KW-0812">Transmembrane</keyword>